<keyword evidence="2" id="KW-1185">Reference proteome</keyword>
<evidence type="ECO:0000313" key="1">
    <source>
        <dbReference type="EMBL" id="QHS58533.1"/>
    </source>
</evidence>
<name>A0A6B9ZDF1_9BACT</name>
<organism evidence="1 2">
    <name type="scientific">Chitinophaga agri</name>
    <dbReference type="NCBI Taxonomy" id="2703787"/>
    <lineage>
        <taxon>Bacteria</taxon>
        <taxon>Pseudomonadati</taxon>
        <taxon>Bacteroidota</taxon>
        <taxon>Chitinophagia</taxon>
        <taxon>Chitinophagales</taxon>
        <taxon>Chitinophagaceae</taxon>
        <taxon>Chitinophaga</taxon>
    </lineage>
</organism>
<dbReference type="KEGG" id="chih:GWR21_02650"/>
<dbReference type="RefSeq" id="WP_162330236.1">
    <property type="nucleotide sequence ID" value="NZ_CP048113.1"/>
</dbReference>
<dbReference type="AlphaFoldDB" id="A0A6B9ZDF1"/>
<sequence>MKKYIYYMFLSLAVIALCWETLKIAETSQPAGIADEKGPAEVGTAMVEYRLPVMVARSYRRLLLLRLYQGVGNIQGRQ</sequence>
<evidence type="ECO:0000313" key="2">
    <source>
        <dbReference type="Proteomes" id="UP000476411"/>
    </source>
</evidence>
<reference evidence="1 2" key="1">
    <citation type="submission" date="2020-01" db="EMBL/GenBank/DDBJ databases">
        <title>Complete genome sequence of Chitinophaga sp. H33E-04 isolated from quinoa roots.</title>
        <authorList>
            <person name="Weon H.-Y."/>
            <person name="Lee S.A."/>
        </authorList>
    </citation>
    <scope>NUCLEOTIDE SEQUENCE [LARGE SCALE GENOMIC DNA]</scope>
    <source>
        <strain evidence="1 2">H33E-04</strain>
    </source>
</reference>
<dbReference type="EMBL" id="CP048113">
    <property type="protein sequence ID" value="QHS58533.1"/>
    <property type="molecule type" value="Genomic_DNA"/>
</dbReference>
<dbReference type="Proteomes" id="UP000476411">
    <property type="component" value="Chromosome"/>
</dbReference>
<proteinExistence type="predicted"/>
<protein>
    <submittedName>
        <fullName evidence="1">Uncharacterized protein</fullName>
    </submittedName>
</protein>
<gene>
    <name evidence="1" type="ORF">GWR21_02650</name>
</gene>
<accession>A0A6B9ZDF1</accession>